<dbReference type="CDD" id="cd00761">
    <property type="entry name" value="Glyco_tranf_GTA_type"/>
    <property type="match status" value="1"/>
</dbReference>
<comment type="subcellular location">
    <subcellularLocation>
        <location evidence="1">Cell membrane</location>
        <topology evidence="1">Peripheral membrane protein</topology>
    </subcellularLocation>
</comment>
<evidence type="ECO:0000313" key="10">
    <source>
        <dbReference type="Proteomes" id="UP000502677"/>
    </source>
</evidence>
<dbReference type="SUPFAM" id="SSF53756">
    <property type="entry name" value="UDP-Glycosyltransferase/glycogen phosphorylase"/>
    <property type="match status" value="1"/>
</dbReference>
<evidence type="ECO:0000256" key="1">
    <source>
        <dbReference type="ARBA" id="ARBA00004202"/>
    </source>
</evidence>
<feature type="region of interest" description="Disordered" evidence="7">
    <location>
        <begin position="1"/>
        <end position="20"/>
    </location>
</feature>
<keyword evidence="5" id="KW-0777">Teichoic acid biosynthesis</keyword>
<organism evidence="9 10">
    <name type="scientific">Leucobacter viscericola</name>
    <dbReference type="NCBI Taxonomy" id="2714935"/>
    <lineage>
        <taxon>Bacteria</taxon>
        <taxon>Bacillati</taxon>
        <taxon>Actinomycetota</taxon>
        <taxon>Actinomycetes</taxon>
        <taxon>Micrococcales</taxon>
        <taxon>Microbacteriaceae</taxon>
        <taxon>Leucobacter</taxon>
    </lineage>
</organism>
<evidence type="ECO:0000256" key="2">
    <source>
        <dbReference type="ARBA" id="ARBA00010488"/>
    </source>
</evidence>
<dbReference type="InterPro" id="IPR043149">
    <property type="entry name" value="TagF_N"/>
</dbReference>
<dbReference type="PANTHER" id="PTHR43685:SF2">
    <property type="entry name" value="GLYCOSYLTRANSFERASE 2-LIKE DOMAIN-CONTAINING PROTEIN"/>
    <property type="match status" value="1"/>
</dbReference>
<dbReference type="AlphaFoldDB" id="A0A6G7XEJ6"/>
<dbReference type="GO" id="GO:0047355">
    <property type="term" value="F:CDP-glycerol glycerophosphotransferase activity"/>
    <property type="evidence" value="ECO:0007669"/>
    <property type="project" value="InterPro"/>
</dbReference>
<accession>A0A6G7XEJ6</accession>
<dbReference type="InterPro" id="IPR043148">
    <property type="entry name" value="TagF_C"/>
</dbReference>
<dbReference type="PANTHER" id="PTHR43685">
    <property type="entry name" value="GLYCOSYLTRANSFERASE"/>
    <property type="match status" value="1"/>
</dbReference>
<dbReference type="Pfam" id="PF04464">
    <property type="entry name" value="Glyphos_transf"/>
    <property type="match status" value="1"/>
</dbReference>
<dbReference type="InterPro" id="IPR001173">
    <property type="entry name" value="Glyco_trans_2-like"/>
</dbReference>
<evidence type="ECO:0000256" key="4">
    <source>
        <dbReference type="ARBA" id="ARBA00022679"/>
    </source>
</evidence>
<evidence type="ECO:0000256" key="7">
    <source>
        <dbReference type="SAM" id="MobiDB-lite"/>
    </source>
</evidence>
<evidence type="ECO:0000259" key="8">
    <source>
        <dbReference type="Pfam" id="PF00535"/>
    </source>
</evidence>
<dbReference type="GO" id="GO:0019350">
    <property type="term" value="P:teichoic acid biosynthetic process"/>
    <property type="evidence" value="ECO:0007669"/>
    <property type="project" value="UniProtKB-KW"/>
</dbReference>
<keyword evidence="6" id="KW-0472">Membrane</keyword>
<keyword evidence="4 9" id="KW-0808">Transferase</keyword>
<protein>
    <submittedName>
        <fullName evidence="9">Glycosyltransferase</fullName>
    </submittedName>
</protein>
<dbReference type="InterPro" id="IPR007554">
    <property type="entry name" value="Glycerophosphate_synth"/>
</dbReference>
<gene>
    <name evidence="9" type="ORF">G7068_07250</name>
</gene>
<evidence type="ECO:0000313" key="9">
    <source>
        <dbReference type="EMBL" id="QIK63014.1"/>
    </source>
</evidence>
<comment type="similarity">
    <text evidence="2">Belongs to the CDP-glycerol glycerophosphotransferase family.</text>
</comment>
<proteinExistence type="inferred from homology"/>
<dbReference type="EMBL" id="CP049863">
    <property type="protein sequence ID" value="QIK63014.1"/>
    <property type="molecule type" value="Genomic_DNA"/>
</dbReference>
<dbReference type="KEGG" id="lvi:G7068_07250"/>
<keyword evidence="10" id="KW-1185">Reference proteome</keyword>
<evidence type="ECO:0000256" key="6">
    <source>
        <dbReference type="ARBA" id="ARBA00023136"/>
    </source>
</evidence>
<keyword evidence="3" id="KW-1003">Cell membrane</keyword>
<dbReference type="GO" id="GO:0005886">
    <property type="term" value="C:plasma membrane"/>
    <property type="evidence" value="ECO:0007669"/>
    <property type="project" value="UniProtKB-SubCell"/>
</dbReference>
<dbReference type="Gene3D" id="3.40.50.11820">
    <property type="match status" value="1"/>
</dbReference>
<dbReference type="RefSeq" id="WP_166290634.1">
    <property type="nucleotide sequence ID" value="NZ_CP049863.1"/>
</dbReference>
<dbReference type="Gene3D" id="3.90.550.10">
    <property type="entry name" value="Spore Coat Polysaccharide Biosynthesis Protein SpsA, Chain A"/>
    <property type="match status" value="1"/>
</dbReference>
<dbReference type="Pfam" id="PF00535">
    <property type="entry name" value="Glycos_transf_2"/>
    <property type="match status" value="1"/>
</dbReference>
<feature type="domain" description="Glycosyltransferase 2-like" evidence="8">
    <location>
        <begin position="29"/>
        <end position="170"/>
    </location>
</feature>
<evidence type="ECO:0000256" key="5">
    <source>
        <dbReference type="ARBA" id="ARBA00022944"/>
    </source>
</evidence>
<dbReference type="InterPro" id="IPR029044">
    <property type="entry name" value="Nucleotide-diphossugar_trans"/>
</dbReference>
<dbReference type="Proteomes" id="UP000502677">
    <property type="component" value="Chromosome"/>
</dbReference>
<sequence>MTKIPSAAYTVDANGKGNEPSASQPVVTFVIPCYNVAVHLPSMFANLQAQEVDRALVELVFVIDGSPDESERLVREWMPHTDFAVTLVTQQNRGLSGARNTGIEVARGEFVSFPDPDDTLSTRYLADMIEAIRQHPGLSMFTSKLVRRDPDGTPRHHALNYRYTDISTTTVIDLMSEPEQIHLHGGMVFLRTAELRNHSLKFDERIRRGFEDAHLIARFLLALDAPQYALVPQAEYIYVAHPGAATALTDYSKYLNIIRYGYLQLLEDTGTDCPRWLGNLILYDISWLFKAYLPFISPVYKMGESDQTTLAELSREVLTGVGLANIRAFRIIHVPLEIRAAWETAVDPGQVSHIPLLGLYDPARQLQEVFFYSAQPEPEATASQAGAVRDVAFRKTREVKLFNQTWAYANIFWVAAEDPAQRTDAIALHSPQSTVKFSFEGRTQTEGEACVALEIAPLPFPAPAESMRVSRATQLRERLRNKRERLSLALAYRAGRLFGISKRFSDAWVCIDRNIQANDNAEALYRYLRKHRPDINAWFVIDRGSPDYRRLKAEGFRLVAHKTKKHFLLMKEAKVLASSMADHYVLEPFPRHYLPKTWTFTFLQHGVIHNSLHRWLNRRLIDVFLTSTREEYADIAGSPSPYRFSEREVALTGLPRHDRLVELQGSADNANPGVCRVLIMPTWRNYLLGNATDGKREVLDGFFETEFVRAWQAFFQGEFMAELLSRTDVEVVLLPHPGIDEHWKGLQLPAGMKRVSYVGDDVQKVIAGATFVVTDYSSQAFEGAFCGAPTAYFQFDRDEFYGGGHVASQGYFDHRRDGFGPVCSDLESLEENLAQMIAGTHPQLDEYRERIAKLYPFTDGKASERAVSAIEERLIPWTPEQR</sequence>
<dbReference type="SUPFAM" id="SSF53448">
    <property type="entry name" value="Nucleotide-diphospho-sugar transferases"/>
    <property type="match status" value="1"/>
</dbReference>
<dbReference type="Gene3D" id="3.40.50.12580">
    <property type="match status" value="1"/>
</dbReference>
<evidence type="ECO:0000256" key="3">
    <source>
        <dbReference type="ARBA" id="ARBA00022475"/>
    </source>
</evidence>
<dbReference type="InterPro" id="IPR050834">
    <property type="entry name" value="Glycosyltransf_2"/>
</dbReference>
<name>A0A6G7XEJ6_9MICO</name>
<reference evidence="9 10" key="1">
    <citation type="submission" date="2020-03" db="EMBL/GenBank/DDBJ databases">
        <title>Leucobacter sp. nov., isolated from beetles.</title>
        <authorList>
            <person name="Hyun D.-W."/>
            <person name="Bae J.-W."/>
        </authorList>
    </citation>
    <scope>NUCLEOTIDE SEQUENCE [LARGE SCALE GENOMIC DNA]</scope>
    <source>
        <strain evidence="9 10">HDW9C</strain>
    </source>
</reference>